<feature type="domain" description="NPH3" evidence="7">
    <location>
        <begin position="213"/>
        <end position="518"/>
    </location>
</feature>
<gene>
    <name evidence="8" type="ORF">LVIROSA_LOCUS13252</name>
</gene>
<organism evidence="8 9">
    <name type="scientific">Lactuca virosa</name>
    <dbReference type="NCBI Taxonomy" id="75947"/>
    <lineage>
        <taxon>Eukaryota</taxon>
        <taxon>Viridiplantae</taxon>
        <taxon>Streptophyta</taxon>
        <taxon>Embryophyta</taxon>
        <taxon>Tracheophyta</taxon>
        <taxon>Spermatophyta</taxon>
        <taxon>Magnoliopsida</taxon>
        <taxon>eudicotyledons</taxon>
        <taxon>Gunneridae</taxon>
        <taxon>Pentapetalae</taxon>
        <taxon>asterids</taxon>
        <taxon>campanulids</taxon>
        <taxon>Asterales</taxon>
        <taxon>Asteraceae</taxon>
        <taxon>Cichorioideae</taxon>
        <taxon>Cichorieae</taxon>
        <taxon>Lactucinae</taxon>
        <taxon>Lactuca</taxon>
    </lineage>
</organism>
<dbReference type="PROSITE" id="PS50097">
    <property type="entry name" value="BTB"/>
    <property type="match status" value="1"/>
</dbReference>
<comment type="caution">
    <text evidence="8">The sequence shown here is derived from an EMBL/GenBank/DDBJ whole genome shotgun (WGS) entry which is preliminary data.</text>
</comment>
<proteinExistence type="inferred from homology"/>
<accession>A0AAU9MH72</accession>
<dbReference type="PANTHER" id="PTHR32370">
    <property type="entry name" value="OS12G0117600 PROTEIN"/>
    <property type="match status" value="1"/>
</dbReference>
<evidence type="ECO:0000256" key="5">
    <source>
        <dbReference type="SAM" id="MobiDB-lite"/>
    </source>
</evidence>
<feature type="compositionally biased region" description="Basic residues" evidence="5">
    <location>
        <begin position="634"/>
        <end position="643"/>
    </location>
</feature>
<reference evidence="8 9" key="1">
    <citation type="submission" date="2022-01" db="EMBL/GenBank/DDBJ databases">
        <authorList>
            <person name="Xiong W."/>
            <person name="Schranz E."/>
        </authorList>
    </citation>
    <scope>NUCLEOTIDE SEQUENCE [LARGE SCALE GENOMIC DNA]</scope>
</reference>
<dbReference type="Pfam" id="PF03000">
    <property type="entry name" value="NPH3"/>
    <property type="match status" value="1"/>
</dbReference>
<dbReference type="Proteomes" id="UP001157418">
    <property type="component" value="Unassembled WGS sequence"/>
</dbReference>
<keyword evidence="2" id="KW-0833">Ubl conjugation pathway</keyword>
<name>A0AAU9MH72_9ASTR</name>
<dbReference type="InterPro" id="IPR027356">
    <property type="entry name" value="NPH3_dom"/>
</dbReference>
<dbReference type="CDD" id="cd18312">
    <property type="entry name" value="BTB_POZ_NPY3-like"/>
    <property type="match status" value="1"/>
</dbReference>
<dbReference type="InterPro" id="IPR043454">
    <property type="entry name" value="NPH3/RPT2-like"/>
</dbReference>
<keyword evidence="9" id="KW-1185">Reference proteome</keyword>
<comment type="similarity">
    <text evidence="3">Belongs to the NPH3 family.</text>
</comment>
<dbReference type="PROSITE" id="PS51649">
    <property type="entry name" value="NPH3"/>
    <property type="match status" value="1"/>
</dbReference>
<dbReference type="AlphaFoldDB" id="A0AAU9MH72"/>
<evidence type="ECO:0000256" key="1">
    <source>
        <dbReference type="ARBA" id="ARBA00004906"/>
    </source>
</evidence>
<dbReference type="InterPro" id="IPR011333">
    <property type="entry name" value="SKP1/BTB/POZ_sf"/>
</dbReference>
<keyword evidence="4" id="KW-0175">Coiled coil</keyword>
<evidence type="ECO:0000313" key="8">
    <source>
        <dbReference type="EMBL" id="CAH1426160.1"/>
    </source>
</evidence>
<evidence type="ECO:0000256" key="2">
    <source>
        <dbReference type="ARBA" id="ARBA00022786"/>
    </source>
</evidence>
<dbReference type="InterPro" id="IPR000210">
    <property type="entry name" value="BTB/POZ_dom"/>
</dbReference>
<feature type="coiled-coil region" evidence="4">
    <location>
        <begin position="568"/>
        <end position="595"/>
    </location>
</feature>
<feature type="domain" description="BTB" evidence="6">
    <location>
        <begin position="42"/>
        <end position="110"/>
    </location>
</feature>
<feature type="compositionally biased region" description="Polar residues" evidence="5">
    <location>
        <begin position="619"/>
        <end position="631"/>
    </location>
</feature>
<evidence type="ECO:0000256" key="3">
    <source>
        <dbReference type="PROSITE-ProRule" id="PRU00982"/>
    </source>
</evidence>
<feature type="region of interest" description="Disordered" evidence="5">
    <location>
        <begin position="619"/>
        <end position="643"/>
    </location>
</feature>
<protein>
    <recommendedName>
        <fullName evidence="10">NPH3 domain-containing protein</fullName>
    </recommendedName>
</protein>
<comment type="pathway">
    <text evidence="1">Protein modification; protein ubiquitination.</text>
</comment>
<dbReference type="EMBL" id="CAKMRJ010002223">
    <property type="protein sequence ID" value="CAH1426160.1"/>
    <property type="molecule type" value="Genomic_DNA"/>
</dbReference>
<evidence type="ECO:0008006" key="10">
    <source>
        <dbReference type="Google" id="ProtNLM"/>
    </source>
</evidence>
<evidence type="ECO:0000259" key="7">
    <source>
        <dbReference type="PROSITE" id="PS51649"/>
    </source>
</evidence>
<evidence type="ECO:0000313" key="9">
    <source>
        <dbReference type="Proteomes" id="UP001157418"/>
    </source>
</evidence>
<sequence>MWDSDVGARNYDNRVLSGRHSVQTDKFEQRGQSWYAITDIPSDLLIQIGEISFHLHKCQLLSKSGRMNRIIHESREVVIKKVILNELPGGREAFELVAKFCYGAVVKLTATIITGLRCAAEYLEMTEDLEEGNLILKTEAFINYVVLSSWKDSISVLKSCEEFSPWAENLQIVRRCSESVAWKTSSDPKYVRWQYTGKHNNDSSPSRDEVLSDWWCEDVSVLRIDHFVRVITAIKVKGMKYELVGTAIMHYAMKWLPGMIKEGSSGSVEEGTGSSNGVAAGNRGGLHMIIAMNKGDHSSSPEGKRQRTIIESLISIIPPENDSVSCSFLLRLLRIATMVNVAPALVTELEKRVGMQLEEATMADLLIPSYNRSETMYDVDLVQRILEQFLIQEQMEISNPGREPMIRKSNDMNAKMRVAKLVDAYLSEVSRDKNLSLTKFHVLAEALPESARSCDDGIYRAIDQYLKAHPMLSEHERRRLCRAMDCQKLSKDACMHAAQNERLPLRVAVQVIFSEQIKISNTLAKDTGELHYQSITQNRKTLLEETPQSFRDGWAMAKKDIDTLKFDLETVKTKYVELQHEMESLQSKYDKVAKLKQQSTWSNGWKKLSKITKISTFENMGSGSQSNSEQLVKTPRRRRYSIS</sequence>
<dbReference type="Gene3D" id="3.30.710.10">
    <property type="entry name" value="Potassium Channel Kv1.1, Chain A"/>
    <property type="match status" value="1"/>
</dbReference>
<evidence type="ECO:0000259" key="6">
    <source>
        <dbReference type="PROSITE" id="PS50097"/>
    </source>
</evidence>
<dbReference type="SUPFAM" id="SSF54695">
    <property type="entry name" value="POZ domain"/>
    <property type="match status" value="1"/>
</dbReference>
<evidence type="ECO:0000256" key="4">
    <source>
        <dbReference type="SAM" id="Coils"/>
    </source>
</evidence>